<accession>A0A0E9Q5Y0</accession>
<organism evidence="1">
    <name type="scientific">Anguilla anguilla</name>
    <name type="common">European freshwater eel</name>
    <name type="synonym">Muraena anguilla</name>
    <dbReference type="NCBI Taxonomy" id="7936"/>
    <lineage>
        <taxon>Eukaryota</taxon>
        <taxon>Metazoa</taxon>
        <taxon>Chordata</taxon>
        <taxon>Craniata</taxon>
        <taxon>Vertebrata</taxon>
        <taxon>Euteleostomi</taxon>
        <taxon>Actinopterygii</taxon>
        <taxon>Neopterygii</taxon>
        <taxon>Teleostei</taxon>
        <taxon>Anguilliformes</taxon>
        <taxon>Anguillidae</taxon>
        <taxon>Anguilla</taxon>
    </lineage>
</organism>
<reference evidence="1" key="2">
    <citation type="journal article" date="2015" name="Fish Shellfish Immunol.">
        <title>Early steps in the European eel (Anguilla anguilla)-Vibrio vulnificus interaction in the gills: Role of the RtxA13 toxin.</title>
        <authorList>
            <person name="Callol A."/>
            <person name="Pajuelo D."/>
            <person name="Ebbesson L."/>
            <person name="Teles M."/>
            <person name="MacKenzie S."/>
            <person name="Amaro C."/>
        </authorList>
    </citation>
    <scope>NUCLEOTIDE SEQUENCE</scope>
</reference>
<evidence type="ECO:0000313" key="1">
    <source>
        <dbReference type="EMBL" id="JAH11927.1"/>
    </source>
</evidence>
<name>A0A0E9Q5Y0_ANGAN</name>
<protein>
    <submittedName>
        <fullName evidence="1">Uncharacterized protein</fullName>
    </submittedName>
</protein>
<dbReference type="AlphaFoldDB" id="A0A0E9Q5Y0"/>
<dbReference type="EMBL" id="GBXM01096650">
    <property type="protein sequence ID" value="JAH11927.1"/>
    <property type="molecule type" value="Transcribed_RNA"/>
</dbReference>
<reference evidence="1" key="1">
    <citation type="submission" date="2014-11" db="EMBL/GenBank/DDBJ databases">
        <authorList>
            <person name="Amaro Gonzalez C."/>
        </authorList>
    </citation>
    <scope>NUCLEOTIDE SEQUENCE</scope>
</reference>
<sequence length="35" mass="4104">MIFFQNTAFSYLPSKKTSEMVARGIACLQHRDKKR</sequence>
<proteinExistence type="predicted"/>